<dbReference type="PANTHER" id="PTHR43198:SF2">
    <property type="entry name" value="SI:CH1073-67J19.1-RELATED"/>
    <property type="match status" value="1"/>
</dbReference>
<dbReference type="Proteomes" id="UP001162640">
    <property type="component" value="Unassembled WGS sequence"/>
</dbReference>
<evidence type="ECO:0000313" key="3">
    <source>
        <dbReference type="Proteomes" id="UP001162640"/>
    </source>
</evidence>
<evidence type="ECO:0000259" key="1">
    <source>
        <dbReference type="Pfam" id="PF03070"/>
    </source>
</evidence>
<dbReference type="EMBL" id="BLQM01000162">
    <property type="protein sequence ID" value="GMH71028.1"/>
    <property type="molecule type" value="Genomic_DNA"/>
</dbReference>
<organism evidence="2 3">
    <name type="scientific">Triparma laevis f. inornata</name>
    <dbReference type="NCBI Taxonomy" id="1714386"/>
    <lineage>
        <taxon>Eukaryota</taxon>
        <taxon>Sar</taxon>
        <taxon>Stramenopiles</taxon>
        <taxon>Ochrophyta</taxon>
        <taxon>Bolidophyceae</taxon>
        <taxon>Parmales</taxon>
        <taxon>Triparmaceae</taxon>
        <taxon>Triparma</taxon>
    </lineage>
</organism>
<dbReference type="AlphaFoldDB" id="A0A9W7EA15"/>
<dbReference type="Gene3D" id="1.20.910.10">
    <property type="entry name" value="Heme oxygenase-like"/>
    <property type="match status" value="1"/>
</dbReference>
<reference evidence="3" key="1">
    <citation type="journal article" date="2023" name="Commun. Biol.">
        <title>Genome analysis of Parmales, the sister group of diatoms, reveals the evolutionary specialization of diatoms from phago-mixotrophs to photoautotrophs.</title>
        <authorList>
            <person name="Ban H."/>
            <person name="Sato S."/>
            <person name="Yoshikawa S."/>
            <person name="Yamada K."/>
            <person name="Nakamura Y."/>
            <person name="Ichinomiya M."/>
            <person name="Sato N."/>
            <person name="Blanc-Mathieu R."/>
            <person name="Endo H."/>
            <person name="Kuwata A."/>
            <person name="Ogata H."/>
        </authorList>
    </citation>
    <scope>NUCLEOTIDE SEQUENCE [LARGE SCALE GENOMIC DNA]</scope>
</reference>
<dbReference type="GO" id="GO:0006772">
    <property type="term" value="P:thiamine metabolic process"/>
    <property type="evidence" value="ECO:0007669"/>
    <property type="project" value="UniProtKB-ARBA"/>
</dbReference>
<dbReference type="InterPro" id="IPR004305">
    <property type="entry name" value="Thiaminase-2/PQQC"/>
</dbReference>
<comment type="caution">
    <text evidence="2">The sequence shown here is derived from an EMBL/GenBank/DDBJ whole genome shotgun (WGS) entry which is preliminary data.</text>
</comment>
<protein>
    <recommendedName>
        <fullName evidence="1">Thiaminase-2/PQQC domain-containing protein</fullName>
    </recommendedName>
</protein>
<accession>A0A9W7EA15</accession>
<dbReference type="Pfam" id="PF03070">
    <property type="entry name" value="TENA_THI-4"/>
    <property type="match status" value="1"/>
</dbReference>
<dbReference type="SUPFAM" id="SSF48613">
    <property type="entry name" value="Heme oxygenase-like"/>
    <property type="match status" value="1"/>
</dbReference>
<proteinExistence type="predicted"/>
<dbReference type="CDD" id="cd19365">
    <property type="entry name" value="TenA_C-like"/>
    <property type="match status" value="1"/>
</dbReference>
<sequence>MASFPNCDRFWGAAAKSRKFTEKHPFLLQMLDSSLPIPSFKHYVVQDAMYLTEFARCLRLLSTKSPPELKKRFEDFAVGAEEAEMGLHKGYFDVWKIKPIIGVQNNESEAGAEKVDFTPTTLMYTSWMLGICSSEDFAYGVASLLACFWVYQYMGDVMLKERQRQRDAGTYKENEVYDKWIDMYGGEEFEKEVVDYKTIAETCAAGLDEQGKKKVSARSEATSINERIFYTNSSLRSSFEKMEDIFVRGCVLEYMFWTSSLELSMFPDFE</sequence>
<dbReference type="GO" id="GO:0005829">
    <property type="term" value="C:cytosol"/>
    <property type="evidence" value="ECO:0007669"/>
    <property type="project" value="TreeGrafter"/>
</dbReference>
<dbReference type="PANTHER" id="PTHR43198">
    <property type="entry name" value="BIFUNCTIONAL TH2 PROTEIN"/>
    <property type="match status" value="1"/>
</dbReference>
<dbReference type="InterPro" id="IPR016084">
    <property type="entry name" value="Haem_Oase-like_multi-hlx"/>
</dbReference>
<dbReference type="InterPro" id="IPR050967">
    <property type="entry name" value="Thiamine_Salvage_TenA"/>
</dbReference>
<name>A0A9W7EA15_9STRA</name>
<feature type="domain" description="Thiaminase-2/PQQC" evidence="1">
    <location>
        <begin position="20"/>
        <end position="210"/>
    </location>
</feature>
<evidence type="ECO:0000313" key="2">
    <source>
        <dbReference type="EMBL" id="GMH71028.1"/>
    </source>
</evidence>
<gene>
    <name evidence="2" type="ORF">TL16_g05550</name>
</gene>